<evidence type="ECO:0000256" key="1">
    <source>
        <dbReference type="SAM" id="MobiDB-lite"/>
    </source>
</evidence>
<dbReference type="Proteomes" id="UP000287033">
    <property type="component" value="Unassembled WGS sequence"/>
</dbReference>
<keyword evidence="3" id="KW-1185">Reference proteome</keyword>
<feature type="compositionally biased region" description="Basic residues" evidence="1">
    <location>
        <begin position="84"/>
        <end position="113"/>
    </location>
</feature>
<evidence type="ECO:0000313" key="2">
    <source>
        <dbReference type="EMBL" id="GCC18885.1"/>
    </source>
</evidence>
<evidence type="ECO:0000313" key="3">
    <source>
        <dbReference type="Proteomes" id="UP000287033"/>
    </source>
</evidence>
<gene>
    <name evidence="2" type="ORF">chiPu_0021732</name>
</gene>
<accession>A0A401RL59</accession>
<dbReference type="AlphaFoldDB" id="A0A401RL59"/>
<protein>
    <submittedName>
        <fullName evidence="2">Uncharacterized protein</fullName>
    </submittedName>
</protein>
<reference evidence="2 3" key="1">
    <citation type="journal article" date="2018" name="Nat. Ecol. Evol.">
        <title>Shark genomes provide insights into elasmobranch evolution and the origin of vertebrates.</title>
        <authorList>
            <person name="Hara Y"/>
            <person name="Yamaguchi K"/>
            <person name="Onimaru K"/>
            <person name="Kadota M"/>
            <person name="Koyanagi M"/>
            <person name="Keeley SD"/>
            <person name="Tatsumi K"/>
            <person name="Tanaka K"/>
            <person name="Motone F"/>
            <person name="Kageyama Y"/>
            <person name="Nozu R"/>
            <person name="Adachi N"/>
            <person name="Nishimura O"/>
            <person name="Nakagawa R"/>
            <person name="Tanegashima C"/>
            <person name="Kiyatake I"/>
            <person name="Matsumoto R"/>
            <person name="Murakumo K"/>
            <person name="Nishida K"/>
            <person name="Terakita A"/>
            <person name="Kuratani S"/>
            <person name="Sato K"/>
            <person name="Hyodo S Kuraku.S."/>
        </authorList>
    </citation>
    <scope>NUCLEOTIDE SEQUENCE [LARGE SCALE GENOMIC DNA]</scope>
</reference>
<proteinExistence type="predicted"/>
<feature type="region of interest" description="Disordered" evidence="1">
    <location>
        <begin position="80"/>
        <end position="113"/>
    </location>
</feature>
<dbReference type="EMBL" id="BEZZ01004660">
    <property type="protein sequence ID" value="GCC18885.1"/>
    <property type="molecule type" value="Genomic_DNA"/>
</dbReference>
<sequence>MPSNRPPKTVRSIIKAATAIHRFWPSRHNSFKAAQHRRSHCARLVCHSSRPATKFSRLRHLKIYWGTLLNHLVVQPVTCGAGNGKRRRRKKTATRKWLGRRRRGKLSKGKVRSKITVRKRFGRRPRLSQHSVS</sequence>
<name>A0A401RL59_CHIPU</name>
<comment type="caution">
    <text evidence="2">The sequence shown here is derived from an EMBL/GenBank/DDBJ whole genome shotgun (WGS) entry which is preliminary data.</text>
</comment>
<organism evidence="2 3">
    <name type="scientific">Chiloscyllium punctatum</name>
    <name type="common">Brownbanded bambooshark</name>
    <name type="synonym">Hemiscyllium punctatum</name>
    <dbReference type="NCBI Taxonomy" id="137246"/>
    <lineage>
        <taxon>Eukaryota</taxon>
        <taxon>Metazoa</taxon>
        <taxon>Chordata</taxon>
        <taxon>Craniata</taxon>
        <taxon>Vertebrata</taxon>
        <taxon>Chondrichthyes</taxon>
        <taxon>Elasmobranchii</taxon>
        <taxon>Galeomorphii</taxon>
        <taxon>Galeoidea</taxon>
        <taxon>Orectolobiformes</taxon>
        <taxon>Hemiscylliidae</taxon>
        <taxon>Chiloscyllium</taxon>
    </lineage>
</organism>